<proteinExistence type="inferred from homology"/>
<dbReference type="InterPro" id="IPR045088">
    <property type="entry name" value="ALAT1/2-like"/>
</dbReference>
<dbReference type="InterPro" id="IPR015421">
    <property type="entry name" value="PyrdxlP-dep_Trfase_major"/>
</dbReference>
<evidence type="ECO:0000256" key="3">
    <source>
        <dbReference type="ARBA" id="ARBA00022576"/>
    </source>
</evidence>
<dbReference type="GO" id="GO:0042853">
    <property type="term" value="P:L-alanine catabolic process"/>
    <property type="evidence" value="ECO:0007669"/>
    <property type="project" value="UniProtKB-UniPathway"/>
</dbReference>
<dbReference type="FunFam" id="1.10.287.1970:FF:000001">
    <property type="entry name" value="Alanine aminotransferase 2"/>
    <property type="match status" value="1"/>
</dbReference>
<dbReference type="EMBL" id="CAJFCJ010000009">
    <property type="protein sequence ID" value="CAD5118959.1"/>
    <property type="molecule type" value="Genomic_DNA"/>
</dbReference>
<organism evidence="11 12">
    <name type="scientific">Dimorphilus gyrociliatus</name>
    <dbReference type="NCBI Taxonomy" id="2664684"/>
    <lineage>
        <taxon>Eukaryota</taxon>
        <taxon>Metazoa</taxon>
        <taxon>Spiralia</taxon>
        <taxon>Lophotrochozoa</taxon>
        <taxon>Annelida</taxon>
        <taxon>Polychaeta</taxon>
        <taxon>Polychaeta incertae sedis</taxon>
        <taxon>Dinophilidae</taxon>
        <taxon>Dimorphilus</taxon>
    </lineage>
</organism>
<dbReference type="SUPFAM" id="SSF53383">
    <property type="entry name" value="PLP-dependent transferases"/>
    <property type="match status" value="1"/>
</dbReference>
<name>A0A7I8VRP4_9ANNE</name>
<dbReference type="AlphaFoldDB" id="A0A7I8VRP4"/>
<comment type="cofactor">
    <cofactor evidence="1">
        <name>pyridoxal 5'-phosphate</name>
        <dbReference type="ChEBI" id="CHEBI:597326"/>
    </cofactor>
</comment>
<evidence type="ECO:0000259" key="10">
    <source>
        <dbReference type="Pfam" id="PF00155"/>
    </source>
</evidence>
<dbReference type="GO" id="GO:0030170">
    <property type="term" value="F:pyridoxal phosphate binding"/>
    <property type="evidence" value="ECO:0007669"/>
    <property type="project" value="InterPro"/>
</dbReference>
<evidence type="ECO:0000256" key="2">
    <source>
        <dbReference type="ARBA" id="ARBA00011738"/>
    </source>
</evidence>
<dbReference type="Gene3D" id="3.90.1150.10">
    <property type="entry name" value="Aspartate Aminotransferase, domain 1"/>
    <property type="match status" value="1"/>
</dbReference>
<keyword evidence="12" id="KW-1185">Reference proteome</keyword>
<comment type="catalytic activity">
    <reaction evidence="9">
        <text>L-alanine + 2-oxoglutarate = pyruvate + L-glutamate</text>
        <dbReference type="Rhea" id="RHEA:19453"/>
        <dbReference type="ChEBI" id="CHEBI:15361"/>
        <dbReference type="ChEBI" id="CHEBI:16810"/>
        <dbReference type="ChEBI" id="CHEBI:29985"/>
        <dbReference type="ChEBI" id="CHEBI:57972"/>
        <dbReference type="EC" id="2.6.1.2"/>
    </reaction>
</comment>
<feature type="domain" description="Aminotransferase class I/classII large" evidence="10">
    <location>
        <begin position="105"/>
        <end position="481"/>
    </location>
</feature>
<comment type="caution">
    <text evidence="11">The sequence shown here is derived from an EMBL/GenBank/DDBJ whole genome shotgun (WGS) entry which is preliminary data.</text>
</comment>
<dbReference type="EC" id="2.6.1.2" evidence="8"/>
<evidence type="ECO:0000256" key="6">
    <source>
        <dbReference type="ARBA" id="ARBA00025708"/>
    </source>
</evidence>
<evidence type="ECO:0000256" key="7">
    <source>
        <dbReference type="ARBA" id="ARBA00025785"/>
    </source>
</evidence>
<keyword evidence="4" id="KW-0808">Transferase</keyword>
<dbReference type="PANTHER" id="PTHR11751">
    <property type="entry name" value="ALANINE AMINOTRANSFERASE"/>
    <property type="match status" value="1"/>
</dbReference>
<protein>
    <recommendedName>
        <fullName evidence="8">alanine transaminase</fullName>
        <ecNumber evidence="8">2.6.1.2</ecNumber>
    </recommendedName>
</protein>
<dbReference type="InterPro" id="IPR015422">
    <property type="entry name" value="PyrdxlP-dep_Trfase_small"/>
</dbReference>
<reference evidence="11 12" key="1">
    <citation type="submission" date="2020-08" db="EMBL/GenBank/DDBJ databases">
        <authorList>
            <person name="Hejnol A."/>
        </authorList>
    </citation>
    <scope>NUCLEOTIDE SEQUENCE [LARGE SCALE GENOMIC DNA]</scope>
</reference>
<keyword evidence="3" id="KW-0032">Aminotransferase</keyword>
<dbReference type="Gene3D" id="1.10.287.1970">
    <property type="match status" value="1"/>
</dbReference>
<dbReference type="FunFam" id="3.40.640.10:FF:000012">
    <property type="entry name" value="alanine aminotransferase 2"/>
    <property type="match status" value="1"/>
</dbReference>
<evidence type="ECO:0000313" key="12">
    <source>
        <dbReference type="Proteomes" id="UP000549394"/>
    </source>
</evidence>
<dbReference type="GO" id="GO:0004021">
    <property type="term" value="F:L-alanine:2-oxoglutarate aminotransferase activity"/>
    <property type="evidence" value="ECO:0007669"/>
    <property type="project" value="UniProtKB-EC"/>
</dbReference>
<comment type="pathway">
    <text evidence="6">Amino-acid degradation; L-alanine degradation via transaminase pathway; pyruvate from L-alanine: step 1/1.</text>
</comment>
<dbReference type="Pfam" id="PF00155">
    <property type="entry name" value="Aminotran_1_2"/>
    <property type="match status" value="1"/>
</dbReference>
<dbReference type="InterPro" id="IPR004839">
    <property type="entry name" value="Aminotransferase_I/II_large"/>
</dbReference>
<comment type="subunit">
    <text evidence="2">Homodimer.</text>
</comment>
<dbReference type="CDD" id="cd00609">
    <property type="entry name" value="AAT_like"/>
    <property type="match status" value="1"/>
</dbReference>
<dbReference type="Gene3D" id="3.40.640.10">
    <property type="entry name" value="Type I PLP-dependent aspartate aminotransferase-like (Major domain)"/>
    <property type="match status" value="1"/>
</dbReference>
<evidence type="ECO:0000256" key="1">
    <source>
        <dbReference type="ARBA" id="ARBA00001933"/>
    </source>
</evidence>
<dbReference type="OrthoDB" id="1732682at2759"/>
<keyword evidence="5" id="KW-0663">Pyridoxal phosphate</keyword>
<gene>
    <name evidence="11" type="ORF">DGYR_LOCUS7260</name>
</gene>
<evidence type="ECO:0000256" key="5">
    <source>
        <dbReference type="ARBA" id="ARBA00022898"/>
    </source>
</evidence>
<dbReference type="UniPathway" id="UPA00528">
    <property type="reaction ID" value="UER00586"/>
</dbReference>
<accession>A0A7I8VRP4</accession>
<dbReference type="InterPro" id="IPR015424">
    <property type="entry name" value="PyrdxlP-dep_Trfase"/>
</dbReference>
<evidence type="ECO:0000256" key="8">
    <source>
        <dbReference type="ARBA" id="ARBA00026106"/>
    </source>
</evidence>
<evidence type="ECO:0000256" key="4">
    <source>
        <dbReference type="ARBA" id="ARBA00022679"/>
    </source>
</evidence>
<sequence>MSTSLILSRRFSTEIRKMSKVLTLETINPHVRKMEYAVRGPIVQRAGEIEKELKNGVKKPFKEVIRANIGDCHAVGQKPITYLRQVVGCCVYPPLLEDANLPSDVKDHAKYILGGCSGGSSGSYTHSAGIELIRKDVAAYISKRDGFACDYNHVFLSTGASDAIKIVLKLLMTSDPANPAGVMIPIPQYPLYSATNAEYGAYQINYYLDEDNKWGLDVNELQRALDANREKCTPRAICVINPGNPTGQVLTRENIEEIIKFAKREKLFILADEVYQHNIYAEGYKFHSFKKVLSELGKDYENVELASFMSVSKGYMGECGMRGGYCEVVNLDPDVRAQLMKSISAKLCPNTPGQAAIDVVVNHPQPGQPSYDLYMKERTQVLADLNKKAKMTTKLLNEIEGVKCNEVMGAMYAFPNITIPEKAIKAAAEKGQAPDAFYCFQLLEETGICVVPGSGFGQREGTYHFRMTILPSIPQIEMLLQKFKTFHMNFLNKYN</sequence>
<evidence type="ECO:0000256" key="9">
    <source>
        <dbReference type="ARBA" id="ARBA00047412"/>
    </source>
</evidence>
<evidence type="ECO:0000313" key="11">
    <source>
        <dbReference type="EMBL" id="CAD5118959.1"/>
    </source>
</evidence>
<comment type="similarity">
    <text evidence="7">Belongs to the class-I pyridoxal-phosphate-dependent aminotransferase family. Alanine aminotransferase subfamily.</text>
</comment>
<dbReference type="Proteomes" id="UP000549394">
    <property type="component" value="Unassembled WGS sequence"/>
</dbReference>
<dbReference type="FunFam" id="3.90.1150.10:FF:000010">
    <property type="entry name" value="Alanine aminotransferase 2"/>
    <property type="match status" value="1"/>
</dbReference>
<dbReference type="PANTHER" id="PTHR11751:SF29">
    <property type="entry name" value="ALANINE TRANSAMINASE"/>
    <property type="match status" value="1"/>
</dbReference>